<dbReference type="EMBL" id="CADCTY010001077">
    <property type="protein sequence ID" value="CAA9355447.1"/>
    <property type="molecule type" value="Genomic_DNA"/>
</dbReference>
<dbReference type="AlphaFoldDB" id="A0A6J4MHF5"/>
<proteinExistence type="predicted"/>
<gene>
    <name evidence="1" type="ORF">AVDCRST_MAG94-3039</name>
</gene>
<protein>
    <submittedName>
        <fullName evidence="1">Uncharacterized protein</fullName>
    </submittedName>
</protein>
<accession>A0A6J4MHF5</accession>
<evidence type="ECO:0000313" key="1">
    <source>
        <dbReference type="EMBL" id="CAA9355447.1"/>
    </source>
</evidence>
<reference evidence="1" key="1">
    <citation type="submission" date="2020-02" db="EMBL/GenBank/DDBJ databases">
        <authorList>
            <person name="Meier V. D."/>
        </authorList>
    </citation>
    <scope>NUCLEOTIDE SEQUENCE</scope>
    <source>
        <strain evidence="1">AVDCRST_MAG94</strain>
    </source>
</reference>
<name>A0A6J4MHF5_9CYAN</name>
<sequence length="48" mass="5115">MAIEGSHTVGDAVGAAIDQTMLRSQPLVIVARCESRAANYRPEESTLV</sequence>
<organism evidence="1">
    <name type="scientific">uncultured Leptolyngbya sp</name>
    <dbReference type="NCBI Taxonomy" id="332963"/>
    <lineage>
        <taxon>Bacteria</taxon>
        <taxon>Bacillati</taxon>
        <taxon>Cyanobacteriota</taxon>
        <taxon>Cyanophyceae</taxon>
        <taxon>Leptolyngbyales</taxon>
        <taxon>Leptolyngbyaceae</taxon>
        <taxon>Leptolyngbya group</taxon>
        <taxon>Leptolyngbya</taxon>
        <taxon>environmental samples</taxon>
    </lineage>
</organism>